<evidence type="ECO:0000256" key="3">
    <source>
        <dbReference type="ARBA" id="ARBA00012438"/>
    </source>
</evidence>
<dbReference type="SMART" id="SM00387">
    <property type="entry name" value="HATPase_c"/>
    <property type="match status" value="1"/>
</dbReference>
<dbReference type="InterPro" id="IPR013587">
    <property type="entry name" value="Nitrate/nitrite_sensing"/>
</dbReference>
<name>A0ABW0EQP8_9PSEU</name>
<dbReference type="SUPFAM" id="SSF55874">
    <property type="entry name" value="ATPase domain of HSP90 chaperone/DNA topoisomerase II/histidine kinase"/>
    <property type="match status" value="1"/>
</dbReference>
<keyword evidence="4" id="KW-0597">Phosphoprotein</keyword>
<keyword evidence="11" id="KW-0472">Membrane</keyword>
<dbReference type="RefSeq" id="WP_378249595.1">
    <property type="nucleotide sequence ID" value="NZ_JBHSKF010000012.1"/>
</dbReference>
<evidence type="ECO:0000256" key="10">
    <source>
        <dbReference type="SAM" id="MobiDB-lite"/>
    </source>
</evidence>
<dbReference type="Gene3D" id="3.30.565.10">
    <property type="entry name" value="Histidine kinase-like ATPase, C-terminal domain"/>
    <property type="match status" value="1"/>
</dbReference>
<feature type="region of interest" description="Disordered" evidence="10">
    <location>
        <begin position="639"/>
        <end position="773"/>
    </location>
</feature>
<dbReference type="CDD" id="cd06225">
    <property type="entry name" value="HAMP"/>
    <property type="match status" value="1"/>
</dbReference>
<dbReference type="PANTHER" id="PTHR45436">
    <property type="entry name" value="SENSOR HISTIDINE KINASE YKOH"/>
    <property type="match status" value="1"/>
</dbReference>
<evidence type="ECO:0000313" key="14">
    <source>
        <dbReference type="Proteomes" id="UP001596157"/>
    </source>
</evidence>
<keyword evidence="5" id="KW-0808">Transferase</keyword>
<dbReference type="InterPro" id="IPR050428">
    <property type="entry name" value="TCS_sensor_his_kinase"/>
</dbReference>
<feature type="compositionally biased region" description="Pro residues" evidence="10">
    <location>
        <begin position="691"/>
        <end position="710"/>
    </location>
</feature>
<dbReference type="Pfam" id="PF08376">
    <property type="entry name" value="NIT"/>
    <property type="match status" value="1"/>
</dbReference>
<dbReference type="InterPro" id="IPR036890">
    <property type="entry name" value="HATPase_C_sf"/>
</dbReference>
<evidence type="ECO:0000256" key="6">
    <source>
        <dbReference type="ARBA" id="ARBA00022692"/>
    </source>
</evidence>
<dbReference type="PANTHER" id="PTHR45436:SF5">
    <property type="entry name" value="SENSOR HISTIDINE KINASE TRCS"/>
    <property type="match status" value="1"/>
</dbReference>
<proteinExistence type="predicted"/>
<keyword evidence="7" id="KW-0418">Kinase</keyword>
<sequence length="773" mass="82511">MDVTPADPVRLRHRKPATAPPVLDWRNWRLPVKLAAVLVVPVLVALGAGVLQIQNYAGRAATYAHLQDLVAVRAGLIPLITSLQAERTMVARGVPEAGVYQEQGRTTQTAAQRLRELRAETDGLGDVSASRFFEAIRQLDPLPGLRAEPGDGPRSITAYTVAVKSLLDFDQALVSQFGDPLLSGTAIALHHTEVAREQVALQQAVLLIGISRGELLGAELRTLSESHLRLTDRLSDFQAVATSGQRRDLLARLDAVDVTVRERLVQTALNGDGAVRTDPSEWNRASEATIGVLTDAGGSLAADLRATAGRLQDETSDRAGLAAVVLLGMVVVAGAIGWVIGRQLLRSLGALRRSALEVADRRLPAVVADIRANADPDTAIDPVPVHTTDELGQLARAFDKVHRQAVVSATEQAELRSDMRNIFVNLSRRSQSLVERQLKLMEELERKEEDPDQLANLFKLDHLATRMRRNNENLMVLSGTEVSRRFGRPVPLVNVLRAAVSEIEQYQRVVVQPAPPIDVVGYAAGDVVHLVAELLDNATAFSPPGSQVVIGARTGTGGGLVVEIVDAGIGMESAELAAVNRRLAEDAPSELPVSRQLGLFVVARLARRQGLAVRLRRDGGDGRGLRAAVVVPAELVRAQAAPQRPTASAASPAVPKPGPTTAMSAPTLTTRPVPAPAAPRSPAARNSAPFSPAPDSPAPDSPAPDSPVPMAPSGAWFSGELPKRVARTPGFGSARTPAAARKRDPERVRGFLSNYQSGARRSAPEANERNERP</sequence>
<evidence type="ECO:0000256" key="1">
    <source>
        <dbReference type="ARBA" id="ARBA00000085"/>
    </source>
</evidence>
<keyword evidence="6 11" id="KW-0812">Transmembrane</keyword>
<gene>
    <name evidence="13" type="ORF">ACFPM7_22040</name>
</gene>
<keyword evidence="9" id="KW-0902">Two-component regulatory system</keyword>
<evidence type="ECO:0000256" key="8">
    <source>
        <dbReference type="ARBA" id="ARBA00022989"/>
    </source>
</evidence>
<dbReference type="Gene3D" id="6.10.340.10">
    <property type="match status" value="1"/>
</dbReference>
<evidence type="ECO:0000256" key="9">
    <source>
        <dbReference type="ARBA" id="ARBA00023012"/>
    </source>
</evidence>
<reference evidence="14" key="1">
    <citation type="journal article" date="2019" name="Int. J. Syst. Evol. Microbiol.">
        <title>The Global Catalogue of Microorganisms (GCM) 10K type strain sequencing project: providing services to taxonomists for standard genome sequencing and annotation.</title>
        <authorList>
            <consortium name="The Broad Institute Genomics Platform"/>
            <consortium name="The Broad Institute Genome Sequencing Center for Infectious Disease"/>
            <person name="Wu L."/>
            <person name="Ma J."/>
        </authorList>
    </citation>
    <scope>NUCLEOTIDE SEQUENCE [LARGE SCALE GENOMIC DNA]</scope>
    <source>
        <strain evidence="14">CCUG 59778</strain>
    </source>
</reference>
<keyword evidence="14" id="KW-1185">Reference proteome</keyword>
<evidence type="ECO:0000256" key="2">
    <source>
        <dbReference type="ARBA" id="ARBA00004370"/>
    </source>
</evidence>
<organism evidence="13 14">
    <name type="scientific">Actinokineospora guangxiensis</name>
    <dbReference type="NCBI Taxonomy" id="1490288"/>
    <lineage>
        <taxon>Bacteria</taxon>
        <taxon>Bacillati</taxon>
        <taxon>Actinomycetota</taxon>
        <taxon>Actinomycetes</taxon>
        <taxon>Pseudonocardiales</taxon>
        <taxon>Pseudonocardiaceae</taxon>
        <taxon>Actinokineospora</taxon>
    </lineage>
</organism>
<dbReference type="InterPro" id="IPR003594">
    <property type="entry name" value="HATPase_dom"/>
</dbReference>
<evidence type="ECO:0000256" key="5">
    <source>
        <dbReference type="ARBA" id="ARBA00022679"/>
    </source>
</evidence>
<feature type="transmembrane region" description="Helical" evidence="11">
    <location>
        <begin position="30"/>
        <end position="51"/>
    </location>
</feature>
<dbReference type="Proteomes" id="UP001596157">
    <property type="component" value="Unassembled WGS sequence"/>
</dbReference>
<dbReference type="EMBL" id="JBHSKF010000012">
    <property type="protein sequence ID" value="MFC5289742.1"/>
    <property type="molecule type" value="Genomic_DNA"/>
</dbReference>
<feature type="compositionally biased region" description="Low complexity" evidence="10">
    <location>
        <begin position="680"/>
        <end position="690"/>
    </location>
</feature>
<evidence type="ECO:0000256" key="7">
    <source>
        <dbReference type="ARBA" id="ARBA00022777"/>
    </source>
</evidence>
<evidence type="ECO:0000313" key="13">
    <source>
        <dbReference type="EMBL" id="MFC5289742.1"/>
    </source>
</evidence>
<dbReference type="EC" id="2.7.13.3" evidence="3"/>
<evidence type="ECO:0000256" key="11">
    <source>
        <dbReference type="SAM" id="Phobius"/>
    </source>
</evidence>
<comment type="caution">
    <text evidence="13">The sequence shown here is derived from an EMBL/GenBank/DDBJ whole genome shotgun (WGS) entry which is preliminary data.</text>
</comment>
<protein>
    <recommendedName>
        <fullName evidence="3">histidine kinase</fullName>
        <ecNumber evidence="3">2.7.13.3</ecNumber>
    </recommendedName>
</protein>
<dbReference type="InterPro" id="IPR003660">
    <property type="entry name" value="HAMP_dom"/>
</dbReference>
<feature type="domain" description="Histidine kinase/HSP90-like ATPase" evidence="12">
    <location>
        <begin position="522"/>
        <end position="635"/>
    </location>
</feature>
<accession>A0ABW0EQP8</accession>
<comment type="catalytic activity">
    <reaction evidence="1">
        <text>ATP + protein L-histidine = ADP + protein N-phospho-L-histidine.</text>
        <dbReference type="EC" id="2.7.13.3"/>
    </reaction>
</comment>
<keyword evidence="8 11" id="KW-1133">Transmembrane helix</keyword>
<dbReference type="Pfam" id="PF00672">
    <property type="entry name" value="HAMP"/>
    <property type="match status" value="1"/>
</dbReference>
<dbReference type="Pfam" id="PF02518">
    <property type="entry name" value="HATPase_c"/>
    <property type="match status" value="1"/>
</dbReference>
<feature type="compositionally biased region" description="Basic and acidic residues" evidence="10">
    <location>
        <begin position="762"/>
        <end position="773"/>
    </location>
</feature>
<comment type="subcellular location">
    <subcellularLocation>
        <location evidence="2">Membrane</location>
    </subcellularLocation>
</comment>
<evidence type="ECO:0000259" key="12">
    <source>
        <dbReference type="SMART" id="SM00387"/>
    </source>
</evidence>
<feature type="transmembrane region" description="Helical" evidence="11">
    <location>
        <begin position="319"/>
        <end position="340"/>
    </location>
</feature>
<evidence type="ECO:0000256" key="4">
    <source>
        <dbReference type="ARBA" id="ARBA00022553"/>
    </source>
</evidence>